<dbReference type="OrthoDB" id="598356at2"/>
<dbReference type="RefSeq" id="WP_145076053.1">
    <property type="nucleotide sequence ID" value="NZ_CP036425.1"/>
</dbReference>
<evidence type="ECO:0000313" key="2">
    <source>
        <dbReference type="Proteomes" id="UP000317369"/>
    </source>
</evidence>
<gene>
    <name evidence="1" type="ORF">KS4_12880</name>
</gene>
<protein>
    <submittedName>
        <fullName evidence="1">ThiS family protein</fullName>
    </submittedName>
</protein>
<dbReference type="Gene3D" id="3.10.20.30">
    <property type="match status" value="1"/>
</dbReference>
<organism evidence="1 2">
    <name type="scientific">Poriferisphaera corsica</name>
    <dbReference type="NCBI Taxonomy" id="2528020"/>
    <lineage>
        <taxon>Bacteria</taxon>
        <taxon>Pseudomonadati</taxon>
        <taxon>Planctomycetota</taxon>
        <taxon>Phycisphaerae</taxon>
        <taxon>Phycisphaerales</taxon>
        <taxon>Phycisphaeraceae</taxon>
        <taxon>Poriferisphaera</taxon>
    </lineage>
</organism>
<keyword evidence="2" id="KW-1185">Reference proteome</keyword>
<dbReference type="KEGG" id="pcor:KS4_12880"/>
<dbReference type="InterPro" id="IPR003749">
    <property type="entry name" value="ThiS/MoaD-like"/>
</dbReference>
<dbReference type="Pfam" id="PF02597">
    <property type="entry name" value="ThiS"/>
    <property type="match status" value="1"/>
</dbReference>
<dbReference type="AlphaFoldDB" id="A0A517YSM5"/>
<dbReference type="CDD" id="cd00754">
    <property type="entry name" value="Ubl_MoaD"/>
    <property type="match status" value="1"/>
</dbReference>
<proteinExistence type="predicted"/>
<evidence type="ECO:0000313" key="1">
    <source>
        <dbReference type="EMBL" id="QDU33243.1"/>
    </source>
</evidence>
<sequence>MKIDVRLFGPHVEAMGGEEILRIETNRREMRCEELIEMLAAKYPQIRDVLDTSRVAVNHQYALGNRVIHEGDEVGLVAMISGG</sequence>
<dbReference type="InterPro" id="IPR016155">
    <property type="entry name" value="Mopterin_synth/thiamin_S_b"/>
</dbReference>
<name>A0A517YSM5_9BACT</name>
<dbReference type="SUPFAM" id="SSF54285">
    <property type="entry name" value="MoaD/ThiS"/>
    <property type="match status" value="1"/>
</dbReference>
<dbReference type="EMBL" id="CP036425">
    <property type="protein sequence ID" value="QDU33243.1"/>
    <property type="molecule type" value="Genomic_DNA"/>
</dbReference>
<dbReference type="InterPro" id="IPR012675">
    <property type="entry name" value="Beta-grasp_dom_sf"/>
</dbReference>
<dbReference type="Proteomes" id="UP000317369">
    <property type="component" value="Chromosome"/>
</dbReference>
<accession>A0A517YSM5</accession>
<reference evidence="1 2" key="1">
    <citation type="submission" date="2019-02" db="EMBL/GenBank/DDBJ databases">
        <title>Deep-cultivation of Planctomycetes and their phenomic and genomic characterization uncovers novel biology.</title>
        <authorList>
            <person name="Wiegand S."/>
            <person name="Jogler M."/>
            <person name="Boedeker C."/>
            <person name="Pinto D."/>
            <person name="Vollmers J."/>
            <person name="Rivas-Marin E."/>
            <person name="Kohn T."/>
            <person name="Peeters S.H."/>
            <person name="Heuer A."/>
            <person name="Rast P."/>
            <person name="Oberbeckmann S."/>
            <person name="Bunk B."/>
            <person name="Jeske O."/>
            <person name="Meyerdierks A."/>
            <person name="Storesund J.E."/>
            <person name="Kallscheuer N."/>
            <person name="Luecker S."/>
            <person name="Lage O.M."/>
            <person name="Pohl T."/>
            <person name="Merkel B.J."/>
            <person name="Hornburger P."/>
            <person name="Mueller R.-W."/>
            <person name="Bruemmer F."/>
            <person name="Labrenz M."/>
            <person name="Spormann A.M."/>
            <person name="Op den Camp H."/>
            <person name="Overmann J."/>
            <person name="Amann R."/>
            <person name="Jetten M.S.M."/>
            <person name="Mascher T."/>
            <person name="Medema M.H."/>
            <person name="Devos D.P."/>
            <person name="Kaster A.-K."/>
            <person name="Ovreas L."/>
            <person name="Rohde M."/>
            <person name="Galperin M.Y."/>
            <person name="Jogler C."/>
        </authorList>
    </citation>
    <scope>NUCLEOTIDE SEQUENCE [LARGE SCALE GENOMIC DNA]</scope>
    <source>
        <strain evidence="1 2">KS4</strain>
    </source>
</reference>